<dbReference type="InterPro" id="IPR014710">
    <property type="entry name" value="RmlC-like_jellyroll"/>
</dbReference>
<keyword evidence="1" id="KW-0732">Signal</keyword>
<dbReference type="EMBL" id="JACMSC010000004">
    <property type="protein sequence ID" value="KAG6525220.1"/>
    <property type="molecule type" value="Genomic_DNA"/>
</dbReference>
<feature type="signal peptide" evidence="1">
    <location>
        <begin position="1"/>
        <end position="26"/>
    </location>
</feature>
<dbReference type="InterPro" id="IPR050253">
    <property type="entry name" value="Seed_Storage-Functional"/>
</dbReference>
<organism evidence="3 4">
    <name type="scientific">Zingiber officinale</name>
    <name type="common">Ginger</name>
    <name type="synonym">Amomum zingiber</name>
    <dbReference type="NCBI Taxonomy" id="94328"/>
    <lineage>
        <taxon>Eukaryota</taxon>
        <taxon>Viridiplantae</taxon>
        <taxon>Streptophyta</taxon>
        <taxon>Embryophyta</taxon>
        <taxon>Tracheophyta</taxon>
        <taxon>Spermatophyta</taxon>
        <taxon>Magnoliopsida</taxon>
        <taxon>Liliopsida</taxon>
        <taxon>Zingiberales</taxon>
        <taxon>Zingiberaceae</taxon>
        <taxon>Zingiber</taxon>
    </lineage>
</organism>
<evidence type="ECO:0000256" key="1">
    <source>
        <dbReference type="SAM" id="SignalP"/>
    </source>
</evidence>
<dbReference type="SMART" id="SM00835">
    <property type="entry name" value="Cupin_1"/>
    <property type="match status" value="2"/>
</dbReference>
<feature type="domain" description="Cupin type-1" evidence="2">
    <location>
        <begin position="47"/>
        <end position="185"/>
    </location>
</feature>
<protein>
    <recommendedName>
        <fullName evidence="2">Cupin type-1 domain-containing protein</fullName>
    </recommendedName>
</protein>
<feature type="domain" description="Cupin type-1" evidence="2">
    <location>
        <begin position="243"/>
        <end position="406"/>
    </location>
</feature>
<dbReference type="CDD" id="cd02244">
    <property type="entry name" value="cupin_7S_vicilin-like_N"/>
    <property type="match status" value="1"/>
</dbReference>
<proteinExistence type="predicted"/>
<name>A0A8J5HDY0_ZINOF</name>
<gene>
    <name evidence="3" type="ORF">ZIOFF_015174</name>
</gene>
<sequence length="446" mass="48318">MLVTLKAVVVVGLAALLCAVATATNGDDIRHAQQFTPLVAKESRRTLALTESGMITAVDVHDGYRNAHHLQFITMEPGSVFLPVLLHADMVFYVHTGRGTVTFIGEGSEEEIDVVRGDVYRLEQGTTFYVKSHPDPARERLRIHAMFGTVEGLSAGVYSNISDLVLGFDDNILQMAFGVSAETIRGIKSAPATSPIVPLFPSNKMEEPNWKEEIIEALFGVRGASDLVNKKKNKKKKSESKAFNFFKAKPDVKNANGWSIALTRKDLKALKGSHLAPFMVNLTRGSMMGPHWNPRASEIAIVIRGKGMVQLVCPSDASGKKIKGTAAAAKCQRAKFKVEEGSVFVVPRFHPMSQISFNDETLVFVGFSSATKNNHPQFLAGKRSVLQVIDADVLAAAFNVDSSVAEGLLAAQGEAVVLPNHRGGCAVEESWSRRAMEAGGDDDKDV</sequence>
<dbReference type="CDD" id="cd02245">
    <property type="entry name" value="cupin_7S_vicilin-like_C"/>
    <property type="match status" value="1"/>
</dbReference>
<comment type="caution">
    <text evidence="3">The sequence shown here is derived from an EMBL/GenBank/DDBJ whole genome shotgun (WGS) entry which is preliminary data.</text>
</comment>
<dbReference type="PANTHER" id="PTHR31189">
    <property type="entry name" value="OS03G0336100 PROTEIN-RELATED"/>
    <property type="match status" value="1"/>
</dbReference>
<dbReference type="Gene3D" id="2.60.120.10">
    <property type="entry name" value="Jelly Rolls"/>
    <property type="match status" value="2"/>
</dbReference>
<evidence type="ECO:0000313" key="4">
    <source>
        <dbReference type="Proteomes" id="UP000734854"/>
    </source>
</evidence>
<dbReference type="Proteomes" id="UP000734854">
    <property type="component" value="Unassembled WGS sequence"/>
</dbReference>
<feature type="chain" id="PRO_5035145006" description="Cupin type-1 domain-containing protein" evidence="1">
    <location>
        <begin position="27"/>
        <end position="446"/>
    </location>
</feature>
<reference evidence="3 4" key="1">
    <citation type="submission" date="2020-08" db="EMBL/GenBank/DDBJ databases">
        <title>Plant Genome Project.</title>
        <authorList>
            <person name="Zhang R.-G."/>
        </authorList>
    </citation>
    <scope>NUCLEOTIDE SEQUENCE [LARGE SCALE GENOMIC DNA]</scope>
    <source>
        <tissue evidence="3">Rhizome</tissue>
    </source>
</reference>
<keyword evidence="4" id="KW-1185">Reference proteome</keyword>
<dbReference type="PANTHER" id="PTHR31189:SF7">
    <property type="entry name" value="OS03G0197300 PROTEIN"/>
    <property type="match status" value="1"/>
</dbReference>
<dbReference type="AlphaFoldDB" id="A0A8J5HDY0"/>
<dbReference type="Pfam" id="PF00190">
    <property type="entry name" value="Cupin_1"/>
    <property type="match status" value="1"/>
</dbReference>
<dbReference type="InterPro" id="IPR006045">
    <property type="entry name" value="Cupin_1"/>
</dbReference>
<evidence type="ECO:0000313" key="3">
    <source>
        <dbReference type="EMBL" id="KAG6525220.1"/>
    </source>
</evidence>
<accession>A0A8J5HDY0</accession>
<dbReference type="SUPFAM" id="SSF51182">
    <property type="entry name" value="RmlC-like cupins"/>
    <property type="match status" value="1"/>
</dbReference>
<evidence type="ECO:0000259" key="2">
    <source>
        <dbReference type="SMART" id="SM00835"/>
    </source>
</evidence>
<dbReference type="InterPro" id="IPR011051">
    <property type="entry name" value="RmlC_Cupin_sf"/>
</dbReference>